<keyword evidence="2" id="KW-0408">Iron</keyword>
<dbReference type="RefSeq" id="XP_062758984.1">
    <property type="nucleotide sequence ID" value="XM_062896275.1"/>
</dbReference>
<organism evidence="4 5">
    <name type="scientific">Trichoderma aggressivum f. europaeum</name>
    <dbReference type="NCBI Taxonomy" id="173218"/>
    <lineage>
        <taxon>Eukaryota</taxon>
        <taxon>Fungi</taxon>
        <taxon>Dikarya</taxon>
        <taxon>Ascomycota</taxon>
        <taxon>Pezizomycotina</taxon>
        <taxon>Sordariomycetes</taxon>
        <taxon>Hypocreomycetidae</taxon>
        <taxon>Hypocreales</taxon>
        <taxon>Hypocreaceae</taxon>
        <taxon>Trichoderma</taxon>
    </lineage>
</organism>
<evidence type="ECO:0000256" key="2">
    <source>
        <dbReference type="RuleBase" id="RU003682"/>
    </source>
</evidence>
<proteinExistence type="inferred from homology"/>
<dbReference type="GO" id="GO:0016491">
    <property type="term" value="F:oxidoreductase activity"/>
    <property type="evidence" value="ECO:0007669"/>
    <property type="project" value="UniProtKB-KW"/>
</dbReference>
<dbReference type="EMBL" id="JAWRVG010000005">
    <property type="protein sequence ID" value="KAK4082316.1"/>
    <property type="molecule type" value="Genomic_DNA"/>
</dbReference>
<reference evidence="4" key="1">
    <citation type="submission" date="2023-11" db="EMBL/GenBank/DDBJ databases">
        <title>The genome sequences of three competitors of mushroom-forming fungi.</title>
        <authorList>
            <person name="Beijen E."/>
            <person name="Ohm R.A."/>
        </authorList>
    </citation>
    <scope>NUCLEOTIDE SEQUENCE</scope>
    <source>
        <strain evidence="4">CBS 100526</strain>
    </source>
</reference>
<dbReference type="Pfam" id="PF03171">
    <property type="entry name" value="2OG-FeII_Oxy"/>
    <property type="match status" value="1"/>
</dbReference>
<dbReference type="AlphaFoldDB" id="A0AAE1JCB8"/>
<feature type="domain" description="Fe2OG dioxygenase" evidence="3">
    <location>
        <begin position="186"/>
        <end position="289"/>
    </location>
</feature>
<dbReference type="InterPro" id="IPR027443">
    <property type="entry name" value="IPNS-like_sf"/>
</dbReference>
<evidence type="ECO:0000256" key="1">
    <source>
        <dbReference type="ARBA" id="ARBA00008056"/>
    </source>
</evidence>
<dbReference type="InterPro" id="IPR044861">
    <property type="entry name" value="IPNS-like_FE2OG_OXY"/>
</dbReference>
<dbReference type="PROSITE" id="PS51471">
    <property type="entry name" value="FE2OG_OXY"/>
    <property type="match status" value="1"/>
</dbReference>
<evidence type="ECO:0000259" key="3">
    <source>
        <dbReference type="PROSITE" id="PS51471"/>
    </source>
</evidence>
<dbReference type="SUPFAM" id="SSF51197">
    <property type="entry name" value="Clavaminate synthase-like"/>
    <property type="match status" value="1"/>
</dbReference>
<comment type="caution">
    <text evidence="4">The sequence shown here is derived from an EMBL/GenBank/DDBJ whole genome shotgun (WGS) entry which is preliminary data.</text>
</comment>
<dbReference type="Gene3D" id="2.60.120.330">
    <property type="entry name" value="B-lactam Antibiotic, Isopenicillin N Synthase, Chain"/>
    <property type="match status" value="1"/>
</dbReference>
<dbReference type="GO" id="GO:0046872">
    <property type="term" value="F:metal ion binding"/>
    <property type="evidence" value="ECO:0007669"/>
    <property type="project" value="UniProtKB-KW"/>
</dbReference>
<gene>
    <name evidence="4" type="ORF">Triagg1_2128</name>
</gene>
<evidence type="ECO:0000313" key="5">
    <source>
        <dbReference type="Proteomes" id="UP001273209"/>
    </source>
</evidence>
<dbReference type="PRINTS" id="PR00682">
    <property type="entry name" value="IPNSYNTHASE"/>
</dbReference>
<keyword evidence="2" id="KW-0479">Metal-binding</keyword>
<keyword evidence="2" id="KW-0560">Oxidoreductase</keyword>
<name>A0AAE1JCB8_9HYPO</name>
<comment type="similarity">
    <text evidence="1 2">Belongs to the iron/ascorbate-dependent oxidoreductase family.</text>
</comment>
<dbReference type="GeneID" id="87916180"/>
<dbReference type="InterPro" id="IPR005123">
    <property type="entry name" value="Oxoglu/Fe-dep_dioxygenase_dom"/>
</dbReference>
<dbReference type="PANTHER" id="PTHR47990">
    <property type="entry name" value="2-OXOGLUTARATE (2OG) AND FE(II)-DEPENDENT OXYGENASE SUPERFAMILY PROTEIN-RELATED"/>
    <property type="match status" value="1"/>
</dbReference>
<sequence length="478" mass="53857">MAEPSDIITLPRPSVTKSDLKYAETFVVDLSLDDGNEGTQSLVEVIKKSATDGIFHLVNHGIPMELLELQRDVAYTYYETTSLEQKDADTTKNESGFFEGYKLRTPEEKEGGLVPTIEEYNYDYYATGKVRRPPIMEKYEDKIGAVYKLYHESLIPKVMRLLSLTCGKEPDYFYKMHDSSQPNSEIGHYLRYHTNWERDNDKKRASYAGHTDIGSVTFLYCNPIACLQVYSVDGWRYVPYVENSLIVNIGDCLESLTGGKFPAALHRLVKFQPDQYDYNRIALVYFVHPHDNIIREHLRLEQERRKALEGTNKMSGQEVNRLIMALSADNDDEYAKIVDSNTWLRSKSGELVDAPEELVFDYEARTIRRRENADDDFVKIISGAAPASSVSGASAERFSEEQWRTIKAIARVIAKEKVTFTDEDWKNALEAVNNGLNGGGVQAVQGVRTLNDSQVGVLKLALGDLLGNNSTGPTAIAA</sequence>
<protein>
    <recommendedName>
        <fullName evidence="3">Fe2OG dioxygenase domain-containing protein</fullName>
    </recommendedName>
</protein>
<keyword evidence="5" id="KW-1185">Reference proteome</keyword>
<dbReference type="InterPro" id="IPR050231">
    <property type="entry name" value="Iron_ascorbate_oxido_reductase"/>
</dbReference>
<evidence type="ECO:0000313" key="4">
    <source>
        <dbReference type="EMBL" id="KAK4082316.1"/>
    </source>
</evidence>
<accession>A0AAE1JCB8</accession>
<dbReference type="Proteomes" id="UP001273209">
    <property type="component" value="Unassembled WGS sequence"/>
</dbReference>